<dbReference type="STRING" id="489703.SAMN04488038_105234"/>
<keyword evidence="2" id="KW-1185">Reference proteome</keyword>
<evidence type="ECO:0000313" key="2">
    <source>
        <dbReference type="Proteomes" id="UP000199233"/>
    </source>
</evidence>
<name>A0A1H9F2Y8_9GAMM</name>
<protein>
    <submittedName>
        <fullName evidence="1">Uncharacterized protein</fullName>
    </submittedName>
</protein>
<organism evidence="1 2">
    <name type="scientific">Solimonas aquatica</name>
    <dbReference type="NCBI Taxonomy" id="489703"/>
    <lineage>
        <taxon>Bacteria</taxon>
        <taxon>Pseudomonadati</taxon>
        <taxon>Pseudomonadota</taxon>
        <taxon>Gammaproteobacteria</taxon>
        <taxon>Nevskiales</taxon>
        <taxon>Nevskiaceae</taxon>
        <taxon>Solimonas</taxon>
    </lineage>
</organism>
<proteinExistence type="predicted"/>
<dbReference type="EMBL" id="FOFS01000005">
    <property type="protein sequence ID" value="SEQ32261.1"/>
    <property type="molecule type" value="Genomic_DNA"/>
</dbReference>
<sequence>MSVSISGGCSHTVDPDTHEVVRDGYLSIDIHLPRLGLSVDLDIRTHSESGHHSLSESIDISLGGISIDRDVNLSLPSSVSGGSALGSLSGLVGHTVAQLGHTLGAVGGALHDSSHSSGGSSTLDLQDGTLISLPHWHH</sequence>
<dbReference type="AlphaFoldDB" id="A0A1H9F2Y8"/>
<dbReference type="Proteomes" id="UP000199233">
    <property type="component" value="Unassembled WGS sequence"/>
</dbReference>
<reference evidence="1 2" key="1">
    <citation type="submission" date="2016-10" db="EMBL/GenBank/DDBJ databases">
        <authorList>
            <person name="de Groot N.N."/>
        </authorList>
    </citation>
    <scope>NUCLEOTIDE SEQUENCE [LARGE SCALE GENOMIC DNA]</scope>
    <source>
        <strain evidence="1 2">DSM 25927</strain>
    </source>
</reference>
<evidence type="ECO:0000313" key="1">
    <source>
        <dbReference type="EMBL" id="SEQ32261.1"/>
    </source>
</evidence>
<dbReference type="RefSeq" id="WP_093284393.1">
    <property type="nucleotide sequence ID" value="NZ_FOFS01000005.1"/>
</dbReference>
<accession>A0A1H9F2Y8</accession>
<gene>
    <name evidence="1" type="ORF">SAMN04488038_105234</name>
</gene>